<keyword evidence="2 5" id="KW-0812">Transmembrane</keyword>
<dbReference type="EMBL" id="KB096590">
    <property type="protein sequence ID" value="ESO03762.1"/>
    <property type="molecule type" value="Genomic_DNA"/>
</dbReference>
<dbReference type="STRING" id="6412.T1EJ34"/>
<feature type="transmembrane region" description="Helical" evidence="5">
    <location>
        <begin position="184"/>
        <end position="204"/>
    </location>
</feature>
<dbReference type="HOGENOM" id="CLU_001265_5_0_1"/>
<evidence type="ECO:0000256" key="2">
    <source>
        <dbReference type="ARBA" id="ARBA00022692"/>
    </source>
</evidence>
<feature type="transmembrane region" description="Helical" evidence="5">
    <location>
        <begin position="244"/>
        <end position="265"/>
    </location>
</feature>
<feature type="domain" description="Major facilitator superfamily (MFS) profile" evidence="6">
    <location>
        <begin position="1"/>
        <end position="323"/>
    </location>
</feature>
<feature type="transmembrane region" description="Helical" evidence="5">
    <location>
        <begin position="216"/>
        <end position="238"/>
    </location>
</feature>
<evidence type="ECO:0000256" key="3">
    <source>
        <dbReference type="ARBA" id="ARBA00022989"/>
    </source>
</evidence>
<dbReference type="AlphaFoldDB" id="T1EJ34"/>
<dbReference type="OrthoDB" id="2985014at2759"/>
<dbReference type="EMBL" id="AMQM01004544">
    <property type="status" value="NOT_ANNOTATED_CDS"/>
    <property type="molecule type" value="Genomic_DNA"/>
</dbReference>
<keyword evidence="9" id="KW-1185">Reference proteome</keyword>
<feature type="transmembrane region" description="Helical" evidence="5">
    <location>
        <begin position="80"/>
        <end position="97"/>
    </location>
</feature>
<dbReference type="InParanoid" id="T1EJ34"/>
<dbReference type="Proteomes" id="UP000015101">
    <property type="component" value="Unassembled WGS sequence"/>
</dbReference>
<dbReference type="CTD" id="20196584"/>
<feature type="transmembrane region" description="Helical" evidence="5">
    <location>
        <begin position="277"/>
        <end position="297"/>
    </location>
</feature>
<dbReference type="KEGG" id="hro:HELRODRAFT_141392"/>
<dbReference type="GO" id="GO:0098700">
    <property type="term" value="P:neurotransmitter loading into synaptic vesicle"/>
    <property type="evidence" value="ECO:0000318"/>
    <property type="project" value="GO_Central"/>
</dbReference>
<dbReference type="EMBL" id="AMQM01004545">
    <property type="status" value="NOT_ANNOTATED_CDS"/>
    <property type="molecule type" value="Genomic_DNA"/>
</dbReference>
<dbReference type="FunFam" id="1.20.1250.20:FF:000264">
    <property type="entry name" value="vesicular glutamate transporter 1"/>
    <property type="match status" value="1"/>
</dbReference>
<dbReference type="PANTHER" id="PTHR11662:SF456">
    <property type="entry name" value="VESICULAR GLUTAMATE TRANSPORTER, ISOFORM A"/>
    <property type="match status" value="1"/>
</dbReference>
<dbReference type="OMA" id="GHIAQSH"/>
<dbReference type="GO" id="GO:0005313">
    <property type="term" value="F:L-glutamate transmembrane transporter activity"/>
    <property type="evidence" value="ECO:0000318"/>
    <property type="project" value="GO_Central"/>
</dbReference>
<dbReference type="EnsemblMetazoa" id="HelroT141392">
    <property type="protein sequence ID" value="HelroP141392"/>
    <property type="gene ID" value="HelroG141392"/>
</dbReference>
<sequence>LLLPGACRIHFGVAMIVRIMQGLVEGVTYPACHGIWRHWAPPLERSRLATISFCGSYAGAVLGMPLSGILTDYLGWEACFYFYGILGILWLSVWLYFSSESPATHKSISRDERSYIESTINENTTAISITKMKIPWKSFLTSSPVWAIIVANFCRSWSFYLMIITQPKYFLDSFHFEIAKSGTLSALPHLVMTIVVPIGGFMADTLRKRKILSTTAVRKIFNCGGFGLEALFLLGVGLTKDTVTAISCLTVAVGFSGFAISGFNVNHLDIAPRYASILMGMSNGVGTLAGMFCPIVTEMITKDGTADEWDTVYIIAGVIHILG</sequence>
<reference evidence="8" key="3">
    <citation type="submission" date="2015-06" db="UniProtKB">
        <authorList>
            <consortium name="EnsemblMetazoa"/>
        </authorList>
    </citation>
    <scope>IDENTIFICATION</scope>
</reference>
<evidence type="ECO:0000313" key="7">
    <source>
        <dbReference type="EMBL" id="ESO03762.1"/>
    </source>
</evidence>
<dbReference type="InterPro" id="IPR036259">
    <property type="entry name" value="MFS_trans_sf"/>
</dbReference>
<feature type="transmembrane region" description="Helical" evidence="5">
    <location>
        <begin position="139"/>
        <end position="164"/>
    </location>
</feature>
<feature type="transmembrane region" description="Helical" evidence="5">
    <location>
        <begin position="48"/>
        <end position="68"/>
    </location>
</feature>
<dbReference type="SUPFAM" id="SSF103473">
    <property type="entry name" value="MFS general substrate transporter"/>
    <property type="match status" value="1"/>
</dbReference>
<dbReference type="GO" id="GO:0050803">
    <property type="term" value="P:regulation of synapse structure or activity"/>
    <property type="evidence" value="ECO:0000318"/>
    <property type="project" value="GO_Central"/>
</dbReference>
<dbReference type="PANTHER" id="PTHR11662">
    <property type="entry name" value="SOLUTE CARRIER FAMILY 17"/>
    <property type="match status" value="1"/>
</dbReference>
<comment type="subcellular location">
    <subcellularLocation>
        <location evidence="1">Membrane</location>
        <topology evidence="1">Multi-pass membrane protein</topology>
    </subcellularLocation>
</comment>
<proteinExistence type="predicted"/>
<evidence type="ECO:0000313" key="9">
    <source>
        <dbReference type="Proteomes" id="UP000015101"/>
    </source>
</evidence>
<dbReference type="InterPro" id="IPR050382">
    <property type="entry name" value="MFS_Na/Anion_cotransporter"/>
</dbReference>
<dbReference type="FunFam" id="1.20.1250.20:FF:001045">
    <property type="entry name" value="Solute carrier family 17 (sodium phosphate), member 3"/>
    <property type="match status" value="1"/>
</dbReference>
<evidence type="ECO:0000313" key="8">
    <source>
        <dbReference type="EnsemblMetazoa" id="HelroP141392"/>
    </source>
</evidence>
<dbReference type="FunCoup" id="T1EJ34">
    <property type="interactions" value="93"/>
</dbReference>
<dbReference type="GO" id="GO:0030672">
    <property type="term" value="C:synaptic vesicle membrane"/>
    <property type="evidence" value="ECO:0000318"/>
    <property type="project" value="GO_Central"/>
</dbReference>
<evidence type="ECO:0000256" key="1">
    <source>
        <dbReference type="ARBA" id="ARBA00004141"/>
    </source>
</evidence>
<evidence type="ECO:0000256" key="5">
    <source>
        <dbReference type="SAM" id="Phobius"/>
    </source>
</evidence>
<dbReference type="Pfam" id="PF07690">
    <property type="entry name" value="MFS_1"/>
    <property type="match status" value="1"/>
</dbReference>
<evidence type="ECO:0000259" key="6">
    <source>
        <dbReference type="PROSITE" id="PS50850"/>
    </source>
</evidence>
<evidence type="ECO:0000256" key="4">
    <source>
        <dbReference type="ARBA" id="ARBA00023136"/>
    </source>
</evidence>
<dbReference type="eggNOG" id="KOG2532">
    <property type="taxonomic scope" value="Eukaryota"/>
</dbReference>
<dbReference type="RefSeq" id="XP_009018319.1">
    <property type="nucleotide sequence ID" value="XM_009020071.1"/>
</dbReference>
<keyword evidence="4 5" id="KW-0472">Membrane</keyword>
<reference evidence="9" key="1">
    <citation type="submission" date="2012-12" db="EMBL/GenBank/DDBJ databases">
        <authorList>
            <person name="Hellsten U."/>
            <person name="Grimwood J."/>
            <person name="Chapman J.A."/>
            <person name="Shapiro H."/>
            <person name="Aerts A."/>
            <person name="Otillar R.P."/>
            <person name="Terry A.Y."/>
            <person name="Boore J.L."/>
            <person name="Simakov O."/>
            <person name="Marletaz F."/>
            <person name="Cho S.-J."/>
            <person name="Edsinger-Gonzales E."/>
            <person name="Havlak P."/>
            <person name="Kuo D.-H."/>
            <person name="Larsson T."/>
            <person name="Lv J."/>
            <person name="Arendt D."/>
            <person name="Savage R."/>
            <person name="Osoegawa K."/>
            <person name="de Jong P."/>
            <person name="Lindberg D.R."/>
            <person name="Seaver E.C."/>
            <person name="Weisblat D.A."/>
            <person name="Putnam N.H."/>
            <person name="Grigoriev I.V."/>
            <person name="Rokhsar D.S."/>
        </authorList>
    </citation>
    <scope>NUCLEOTIDE SEQUENCE</scope>
</reference>
<dbReference type="GO" id="GO:0060076">
    <property type="term" value="C:excitatory synapse"/>
    <property type="evidence" value="ECO:0000318"/>
    <property type="project" value="GO_Central"/>
</dbReference>
<keyword evidence="3 5" id="KW-1133">Transmembrane helix</keyword>
<reference evidence="7 9" key="2">
    <citation type="journal article" date="2013" name="Nature">
        <title>Insights into bilaterian evolution from three spiralian genomes.</title>
        <authorList>
            <person name="Simakov O."/>
            <person name="Marletaz F."/>
            <person name="Cho S.J."/>
            <person name="Edsinger-Gonzales E."/>
            <person name="Havlak P."/>
            <person name="Hellsten U."/>
            <person name="Kuo D.H."/>
            <person name="Larsson T."/>
            <person name="Lv J."/>
            <person name="Arendt D."/>
            <person name="Savage R."/>
            <person name="Osoegawa K."/>
            <person name="de Jong P."/>
            <person name="Grimwood J."/>
            <person name="Chapman J.A."/>
            <person name="Shapiro H."/>
            <person name="Aerts A."/>
            <person name="Otillar R.P."/>
            <person name="Terry A.Y."/>
            <person name="Boore J.L."/>
            <person name="Grigoriev I.V."/>
            <person name="Lindberg D.R."/>
            <person name="Seaver E.C."/>
            <person name="Weisblat D.A."/>
            <person name="Putnam N.H."/>
            <person name="Rokhsar D.S."/>
        </authorList>
    </citation>
    <scope>NUCLEOTIDE SEQUENCE</scope>
</reference>
<organism evidence="8 9">
    <name type="scientific">Helobdella robusta</name>
    <name type="common">Californian leech</name>
    <dbReference type="NCBI Taxonomy" id="6412"/>
    <lineage>
        <taxon>Eukaryota</taxon>
        <taxon>Metazoa</taxon>
        <taxon>Spiralia</taxon>
        <taxon>Lophotrochozoa</taxon>
        <taxon>Annelida</taxon>
        <taxon>Clitellata</taxon>
        <taxon>Hirudinea</taxon>
        <taxon>Rhynchobdellida</taxon>
        <taxon>Glossiphoniidae</taxon>
        <taxon>Helobdella</taxon>
    </lineage>
</organism>
<accession>T1EJ34</accession>
<dbReference type="PROSITE" id="PS50850">
    <property type="entry name" value="MFS"/>
    <property type="match status" value="1"/>
</dbReference>
<dbReference type="InterPro" id="IPR020846">
    <property type="entry name" value="MFS_dom"/>
</dbReference>
<name>T1EJ34_HELRO</name>
<dbReference type="InterPro" id="IPR011701">
    <property type="entry name" value="MFS"/>
</dbReference>
<dbReference type="Gene3D" id="1.20.1250.20">
    <property type="entry name" value="MFS general substrate transporter like domains"/>
    <property type="match status" value="2"/>
</dbReference>
<dbReference type="GO" id="GO:0005326">
    <property type="term" value="F:neurotransmitter transmembrane transporter activity"/>
    <property type="evidence" value="ECO:0000318"/>
    <property type="project" value="GO_Central"/>
</dbReference>
<dbReference type="GeneID" id="20196584"/>
<gene>
    <name evidence="8" type="primary">20196584</name>
    <name evidence="7" type="ORF">HELRODRAFT_141392</name>
</gene>
<dbReference type="GO" id="GO:0035249">
    <property type="term" value="P:synaptic transmission, glutamatergic"/>
    <property type="evidence" value="ECO:0000318"/>
    <property type="project" value="GO_Central"/>
</dbReference>
<protein>
    <recommendedName>
        <fullName evidence="6">Major facilitator superfamily (MFS) profile domain-containing protein</fullName>
    </recommendedName>
</protein>